<organism evidence="1 2">
    <name type="scientific">Sphenostylis stenocarpa</name>
    <dbReference type="NCBI Taxonomy" id="92480"/>
    <lineage>
        <taxon>Eukaryota</taxon>
        <taxon>Viridiplantae</taxon>
        <taxon>Streptophyta</taxon>
        <taxon>Embryophyta</taxon>
        <taxon>Tracheophyta</taxon>
        <taxon>Spermatophyta</taxon>
        <taxon>Magnoliopsida</taxon>
        <taxon>eudicotyledons</taxon>
        <taxon>Gunneridae</taxon>
        <taxon>Pentapetalae</taxon>
        <taxon>rosids</taxon>
        <taxon>fabids</taxon>
        <taxon>Fabales</taxon>
        <taxon>Fabaceae</taxon>
        <taxon>Papilionoideae</taxon>
        <taxon>50 kb inversion clade</taxon>
        <taxon>NPAAA clade</taxon>
        <taxon>indigoferoid/millettioid clade</taxon>
        <taxon>Phaseoleae</taxon>
        <taxon>Sphenostylis</taxon>
    </lineage>
</organism>
<dbReference type="EMBL" id="OY731405">
    <property type="protein sequence ID" value="CAJ1972735.1"/>
    <property type="molecule type" value="Genomic_DNA"/>
</dbReference>
<proteinExistence type="predicted"/>
<protein>
    <submittedName>
        <fullName evidence="1">Uncharacterized protein</fullName>
    </submittedName>
</protein>
<sequence>MGAWKMTYYGLFKFKLFTACLNQSYAKIPINGDNSGAAFVETAYIAVLPDAMYGSLLTVKNLTCGTSFRATRKLLRQVNISKHGCRGMSSSVPVFRILSLTLISNALIRSEISQ</sequence>
<dbReference type="Proteomes" id="UP001189624">
    <property type="component" value="Chromosome 8"/>
</dbReference>
<evidence type="ECO:0000313" key="2">
    <source>
        <dbReference type="Proteomes" id="UP001189624"/>
    </source>
</evidence>
<reference evidence="1" key="1">
    <citation type="submission" date="2023-10" db="EMBL/GenBank/DDBJ databases">
        <authorList>
            <person name="Domelevo Entfellner J.-B."/>
        </authorList>
    </citation>
    <scope>NUCLEOTIDE SEQUENCE</scope>
</reference>
<keyword evidence="2" id="KW-1185">Reference proteome</keyword>
<name>A0AA86T250_9FABA</name>
<accession>A0AA86T250</accession>
<evidence type="ECO:0000313" key="1">
    <source>
        <dbReference type="EMBL" id="CAJ1972735.1"/>
    </source>
</evidence>
<gene>
    <name evidence="1" type="ORF">AYBTSS11_LOCUS24787</name>
</gene>
<dbReference type="Gramene" id="rna-AYBTSS11_LOCUS24787">
    <property type="protein sequence ID" value="CAJ1972735.1"/>
    <property type="gene ID" value="gene-AYBTSS11_LOCUS24787"/>
</dbReference>
<dbReference type="AlphaFoldDB" id="A0AA86T250"/>